<proteinExistence type="predicted"/>
<dbReference type="EMBL" id="KN767523">
    <property type="protein sequence ID" value="KIH47583.1"/>
    <property type="molecule type" value="Genomic_DNA"/>
</dbReference>
<dbReference type="AlphaFoldDB" id="A0A0C2BUG4"/>
<dbReference type="Proteomes" id="UP000054047">
    <property type="component" value="Unassembled WGS sequence"/>
</dbReference>
<organism evidence="1 2">
    <name type="scientific">Ancylostoma duodenale</name>
    <dbReference type="NCBI Taxonomy" id="51022"/>
    <lineage>
        <taxon>Eukaryota</taxon>
        <taxon>Metazoa</taxon>
        <taxon>Ecdysozoa</taxon>
        <taxon>Nematoda</taxon>
        <taxon>Chromadorea</taxon>
        <taxon>Rhabditida</taxon>
        <taxon>Rhabditina</taxon>
        <taxon>Rhabditomorpha</taxon>
        <taxon>Strongyloidea</taxon>
        <taxon>Ancylostomatidae</taxon>
        <taxon>Ancylostomatinae</taxon>
        <taxon>Ancylostoma</taxon>
    </lineage>
</organism>
<name>A0A0C2BUG4_9BILA</name>
<evidence type="ECO:0000313" key="1">
    <source>
        <dbReference type="EMBL" id="KIH47583.1"/>
    </source>
</evidence>
<keyword evidence="2" id="KW-1185">Reference proteome</keyword>
<reference evidence="1 2" key="1">
    <citation type="submission" date="2013-12" db="EMBL/GenBank/DDBJ databases">
        <title>Draft genome of the parsitic nematode Ancylostoma duodenale.</title>
        <authorList>
            <person name="Mitreva M."/>
        </authorList>
    </citation>
    <scope>NUCLEOTIDE SEQUENCE [LARGE SCALE GENOMIC DNA]</scope>
    <source>
        <strain evidence="1 2">Zhejiang</strain>
    </source>
</reference>
<accession>A0A0C2BUG4</accession>
<sequence>MRHDLPSPTNKFLLQGKSVSFPSPWKHGEQRLSARISLLFTSSQLQIFALAGQEYEDVRLTKEQFAPVKPSQS</sequence>
<gene>
    <name evidence="1" type="ORF">ANCDUO_22354</name>
</gene>
<protein>
    <submittedName>
        <fullName evidence="1">Uncharacterized protein</fullName>
    </submittedName>
</protein>
<evidence type="ECO:0000313" key="2">
    <source>
        <dbReference type="Proteomes" id="UP000054047"/>
    </source>
</evidence>